<dbReference type="HOGENOM" id="CLU_192201_2_0_5"/>
<dbReference type="AlphaFoldDB" id="L0KMB1"/>
<dbReference type="InterPro" id="IPR022037">
    <property type="entry name" value="DUF3606"/>
</dbReference>
<dbReference type="EMBL" id="CP003358">
    <property type="protein sequence ID" value="AGB45233.1"/>
    <property type="molecule type" value="Genomic_DNA"/>
</dbReference>
<evidence type="ECO:0000313" key="3">
    <source>
        <dbReference type="Proteomes" id="UP000010998"/>
    </source>
</evidence>
<evidence type="ECO:0000256" key="1">
    <source>
        <dbReference type="SAM" id="MobiDB-lite"/>
    </source>
</evidence>
<evidence type="ECO:0000313" key="2">
    <source>
        <dbReference type="EMBL" id="AGB45233.1"/>
    </source>
</evidence>
<evidence type="ECO:0008006" key="4">
    <source>
        <dbReference type="Google" id="ProtNLM"/>
    </source>
</evidence>
<name>L0KMB1_MESAW</name>
<dbReference type="Proteomes" id="UP000010998">
    <property type="component" value="Chromosome"/>
</dbReference>
<accession>L0KMB1</accession>
<organism evidence="2 3">
    <name type="scientific">Mesorhizobium australicum (strain HAMBI 3006 / LMG 24608 / WSM2073)</name>
    <dbReference type="NCBI Taxonomy" id="754035"/>
    <lineage>
        <taxon>Bacteria</taxon>
        <taxon>Pseudomonadati</taxon>
        <taxon>Pseudomonadota</taxon>
        <taxon>Alphaproteobacteria</taxon>
        <taxon>Hyphomicrobiales</taxon>
        <taxon>Phyllobacteriaceae</taxon>
        <taxon>Mesorhizobium</taxon>
    </lineage>
</organism>
<keyword evidence="3" id="KW-1185">Reference proteome</keyword>
<dbReference type="RefSeq" id="WP_015316656.1">
    <property type="nucleotide sequence ID" value="NC_019973.1"/>
</dbReference>
<feature type="region of interest" description="Disordered" evidence="1">
    <location>
        <begin position="1"/>
        <end position="20"/>
    </location>
</feature>
<reference evidence="3" key="1">
    <citation type="submission" date="2012-02" db="EMBL/GenBank/DDBJ databases">
        <title>Complete sequence of Mesorhizobium australicum WSM2073.</title>
        <authorList>
            <person name="Lucas S."/>
            <person name="Han J."/>
            <person name="Lapidus A."/>
            <person name="Cheng J.-F."/>
            <person name="Goodwin L."/>
            <person name="Pitluck S."/>
            <person name="Peters L."/>
            <person name="Gu W."/>
            <person name="Detter J.C."/>
            <person name="Han C."/>
            <person name="Tapia R."/>
            <person name="Land M."/>
            <person name="Hauser L."/>
            <person name="Kyrpides N."/>
            <person name="Ivanova N."/>
            <person name="Pagani I."/>
            <person name="Reeve W.G."/>
            <person name="Howieson J.G."/>
            <person name="Tiwari R.P."/>
            <person name="O'Hara G.W."/>
            <person name="Atkins C.A."/>
            <person name="Ronson C.W."/>
            <person name="Nandasena K.G."/>
            <person name="Woyke T."/>
        </authorList>
    </citation>
    <scope>NUCLEOTIDE SEQUENCE [LARGE SCALE GENOMIC DNA]</scope>
    <source>
        <strain evidence="3">LMG 24608 / HAMBI 3006 / WSM2073</strain>
    </source>
</reference>
<dbReference type="Pfam" id="PF12244">
    <property type="entry name" value="DUF3606"/>
    <property type="match status" value="1"/>
</dbReference>
<sequence length="62" mass="7123">MADDKSKRDSRDRNRVSVEEDYEVRYLAEKAAITAQQVRDLIKQNGNNRGTLERGAKNSKAR</sequence>
<protein>
    <recommendedName>
        <fullName evidence="4">DUF3606 domain-containing protein</fullName>
    </recommendedName>
</protein>
<feature type="region of interest" description="Disordered" evidence="1">
    <location>
        <begin position="43"/>
        <end position="62"/>
    </location>
</feature>
<dbReference type="GeneID" id="90990249"/>
<proteinExistence type="predicted"/>
<dbReference type="KEGG" id="mam:Mesau_02841"/>
<dbReference type="OrthoDB" id="8238029at2"/>
<gene>
    <name evidence="2" type="ordered locus">Mesau_02841</name>
</gene>